<proteinExistence type="predicted"/>
<evidence type="ECO:0000313" key="3">
    <source>
        <dbReference type="Proteomes" id="UP000646426"/>
    </source>
</evidence>
<evidence type="ECO:0008006" key="4">
    <source>
        <dbReference type="Google" id="ProtNLM"/>
    </source>
</evidence>
<organism evidence="2 3">
    <name type="scientific">Cognatilysobacter bugurensis</name>
    <dbReference type="NCBI Taxonomy" id="543356"/>
    <lineage>
        <taxon>Bacteria</taxon>
        <taxon>Pseudomonadati</taxon>
        <taxon>Pseudomonadota</taxon>
        <taxon>Gammaproteobacteria</taxon>
        <taxon>Lysobacterales</taxon>
        <taxon>Lysobacteraceae</taxon>
        <taxon>Cognatilysobacter</taxon>
    </lineage>
</organism>
<keyword evidence="1" id="KW-0732">Signal</keyword>
<dbReference type="AlphaFoldDB" id="A0A918STN5"/>
<evidence type="ECO:0000313" key="2">
    <source>
        <dbReference type="EMBL" id="GHA69277.1"/>
    </source>
</evidence>
<feature type="signal peptide" evidence="1">
    <location>
        <begin position="1"/>
        <end position="21"/>
    </location>
</feature>
<reference evidence="2" key="2">
    <citation type="submission" date="2020-09" db="EMBL/GenBank/DDBJ databases">
        <authorList>
            <person name="Sun Q."/>
            <person name="Kim S."/>
        </authorList>
    </citation>
    <scope>NUCLEOTIDE SEQUENCE</scope>
    <source>
        <strain evidence="2">KCTC 23077</strain>
    </source>
</reference>
<accession>A0A918STN5</accession>
<name>A0A918STN5_9GAMM</name>
<reference evidence="2" key="1">
    <citation type="journal article" date="2014" name="Int. J. Syst. Evol. Microbiol.">
        <title>Complete genome sequence of Corynebacterium casei LMG S-19264T (=DSM 44701T), isolated from a smear-ripened cheese.</title>
        <authorList>
            <consortium name="US DOE Joint Genome Institute (JGI-PGF)"/>
            <person name="Walter F."/>
            <person name="Albersmeier A."/>
            <person name="Kalinowski J."/>
            <person name="Ruckert C."/>
        </authorList>
    </citation>
    <scope>NUCLEOTIDE SEQUENCE</scope>
    <source>
        <strain evidence="2">KCTC 23077</strain>
    </source>
</reference>
<dbReference type="EMBL" id="BMYD01000001">
    <property type="protein sequence ID" value="GHA69277.1"/>
    <property type="molecule type" value="Genomic_DNA"/>
</dbReference>
<dbReference type="Proteomes" id="UP000646426">
    <property type="component" value="Unassembled WGS sequence"/>
</dbReference>
<protein>
    <recommendedName>
        <fullName evidence="4">PepSY domain-containing protein</fullName>
    </recommendedName>
</protein>
<feature type="chain" id="PRO_5036721754" description="PepSY domain-containing protein" evidence="1">
    <location>
        <begin position="22"/>
        <end position="124"/>
    </location>
</feature>
<comment type="caution">
    <text evidence="2">The sequence shown here is derived from an EMBL/GenBank/DDBJ whole genome shotgun (WGS) entry which is preliminary data.</text>
</comment>
<evidence type="ECO:0000256" key="1">
    <source>
        <dbReference type="SAM" id="SignalP"/>
    </source>
</evidence>
<gene>
    <name evidence="2" type="ORF">GCM10007067_01500</name>
</gene>
<keyword evidence="3" id="KW-1185">Reference proteome</keyword>
<sequence>MKSLCAGAALGLAVAAAPAAADPSNKWRIEISSDADSAGTIVFELLPVGGEPIAVAVQVPDETDENDVADLIRDTMEAQLAGRYSVEVDDGEDVLVKKLDGAADFDLRVRESTVADLGINLDRE</sequence>